<proteinExistence type="predicted"/>
<reference evidence="4" key="1">
    <citation type="submission" date="2018-03" db="EMBL/GenBank/DDBJ databases">
        <authorList>
            <person name="Blom J."/>
        </authorList>
    </citation>
    <scope>NUCLEOTIDE SEQUENCE [LARGE SCALE GENOMIC DNA]</scope>
    <source>
        <strain evidence="4">KPC-SM-21</strain>
    </source>
</reference>
<feature type="region of interest" description="Disordered" evidence="1">
    <location>
        <begin position="22"/>
        <end position="85"/>
    </location>
</feature>
<dbReference type="RefSeq" id="WP_121975956.1">
    <property type="nucleotide sequence ID" value="NZ_OOGT01000357.1"/>
</dbReference>
<feature type="signal peptide" evidence="2">
    <location>
        <begin position="1"/>
        <end position="21"/>
    </location>
</feature>
<gene>
    <name evidence="3" type="ORF">KPC_3760</name>
</gene>
<protein>
    <recommendedName>
        <fullName evidence="5">Lipoprotein</fullName>
    </recommendedName>
</protein>
<keyword evidence="4" id="KW-1185">Reference proteome</keyword>
<accession>A0A2U3N4I6</accession>
<sequence length="85" mass="8892">MFNIKSISLIVLTSISLTLSACSKKETSQPENTSSESQTEQSSATTNVSQNETQAAAIDSTTQENATGDEAAIAALDKPTESAEH</sequence>
<feature type="compositionally biased region" description="Low complexity" evidence="1">
    <location>
        <begin position="29"/>
        <end position="46"/>
    </location>
</feature>
<dbReference type="Proteomes" id="UP000245974">
    <property type="component" value="Unassembled WGS sequence"/>
</dbReference>
<evidence type="ECO:0000313" key="3">
    <source>
        <dbReference type="EMBL" id="SPL72582.1"/>
    </source>
</evidence>
<dbReference type="PROSITE" id="PS51257">
    <property type="entry name" value="PROKAR_LIPOPROTEIN"/>
    <property type="match status" value="1"/>
</dbReference>
<keyword evidence="2" id="KW-0732">Signal</keyword>
<evidence type="ECO:0000256" key="1">
    <source>
        <dbReference type="SAM" id="MobiDB-lite"/>
    </source>
</evidence>
<dbReference type="InParanoid" id="A0A2U3N4I6"/>
<feature type="compositionally biased region" description="Polar residues" evidence="1">
    <location>
        <begin position="47"/>
        <end position="66"/>
    </location>
</feature>
<dbReference type="AlphaFoldDB" id="A0A2U3N4I6"/>
<name>A0A2U3N4I6_9GAMM</name>
<dbReference type="EMBL" id="OOGT01000357">
    <property type="protein sequence ID" value="SPL72582.1"/>
    <property type="molecule type" value="Genomic_DNA"/>
</dbReference>
<evidence type="ECO:0000256" key="2">
    <source>
        <dbReference type="SAM" id="SignalP"/>
    </source>
</evidence>
<evidence type="ECO:0008006" key="5">
    <source>
        <dbReference type="Google" id="ProtNLM"/>
    </source>
</evidence>
<feature type="chain" id="PRO_5015428208" description="Lipoprotein" evidence="2">
    <location>
        <begin position="22"/>
        <end position="85"/>
    </location>
</feature>
<organism evidence="3 4">
    <name type="scientific">Acinetobacter stercoris</name>
    <dbReference type="NCBI Taxonomy" id="2126983"/>
    <lineage>
        <taxon>Bacteria</taxon>
        <taxon>Pseudomonadati</taxon>
        <taxon>Pseudomonadota</taxon>
        <taxon>Gammaproteobacteria</taxon>
        <taxon>Moraxellales</taxon>
        <taxon>Moraxellaceae</taxon>
        <taxon>Acinetobacter</taxon>
    </lineage>
</organism>
<evidence type="ECO:0000313" key="4">
    <source>
        <dbReference type="Proteomes" id="UP000245974"/>
    </source>
</evidence>